<proteinExistence type="predicted"/>
<dbReference type="Proteomes" id="UP001341281">
    <property type="component" value="Chromosome 02"/>
</dbReference>
<keyword evidence="2" id="KW-1185">Reference proteome</keyword>
<gene>
    <name evidence="1" type="ORF">U9M48_007170</name>
</gene>
<reference evidence="1 2" key="1">
    <citation type="submission" date="2024-02" db="EMBL/GenBank/DDBJ databases">
        <title>High-quality chromosome-scale genome assembly of Pensacola bahiagrass (Paspalum notatum Flugge var. saurae).</title>
        <authorList>
            <person name="Vega J.M."/>
            <person name="Podio M."/>
            <person name="Orjuela J."/>
            <person name="Siena L.A."/>
            <person name="Pessino S.C."/>
            <person name="Combes M.C."/>
            <person name="Mariac C."/>
            <person name="Albertini E."/>
            <person name="Pupilli F."/>
            <person name="Ortiz J.P.A."/>
            <person name="Leblanc O."/>
        </authorList>
    </citation>
    <scope>NUCLEOTIDE SEQUENCE [LARGE SCALE GENOMIC DNA]</scope>
    <source>
        <strain evidence="1">R1</strain>
        <tissue evidence="1">Leaf</tissue>
    </source>
</reference>
<accession>A0AAQ3Q022</accession>
<name>A0AAQ3Q022_PASNO</name>
<dbReference type="EMBL" id="CP144746">
    <property type="protein sequence ID" value="WVZ56676.1"/>
    <property type="molecule type" value="Genomic_DNA"/>
</dbReference>
<evidence type="ECO:0000313" key="1">
    <source>
        <dbReference type="EMBL" id="WVZ56676.1"/>
    </source>
</evidence>
<sequence length="64" mass="7349">MNLAIITLLLIQCIFLYKISKVLLQLARNIVRFQDRISQILAHYSPNSSEACTQKPELAFHFAT</sequence>
<dbReference type="AlphaFoldDB" id="A0AAQ3Q022"/>
<protein>
    <submittedName>
        <fullName evidence="1">Uncharacterized protein</fullName>
    </submittedName>
</protein>
<organism evidence="1 2">
    <name type="scientific">Paspalum notatum var. saurae</name>
    <dbReference type="NCBI Taxonomy" id="547442"/>
    <lineage>
        <taxon>Eukaryota</taxon>
        <taxon>Viridiplantae</taxon>
        <taxon>Streptophyta</taxon>
        <taxon>Embryophyta</taxon>
        <taxon>Tracheophyta</taxon>
        <taxon>Spermatophyta</taxon>
        <taxon>Magnoliopsida</taxon>
        <taxon>Liliopsida</taxon>
        <taxon>Poales</taxon>
        <taxon>Poaceae</taxon>
        <taxon>PACMAD clade</taxon>
        <taxon>Panicoideae</taxon>
        <taxon>Andropogonodae</taxon>
        <taxon>Paspaleae</taxon>
        <taxon>Paspalinae</taxon>
        <taxon>Paspalum</taxon>
    </lineage>
</organism>
<evidence type="ECO:0000313" key="2">
    <source>
        <dbReference type="Proteomes" id="UP001341281"/>
    </source>
</evidence>